<name>A0ABP8TYA0_9ACTN</name>
<keyword evidence="4" id="KW-1185">Reference proteome</keyword>
<feature type="compositionally biased region" description="Basic residues" evidence="1">
    <location>
        <begin position="52"/>
        <end position="62"/>
    </location>
</feature>
<accession>A0ABP8TYA0</accession>
<evidence type="ECO:0000256" key="2">
    <source>
        <dbReference type="SAM" id="Phobius"/>
    </source>
</evidence>
<feature type="compositionally biased region" description="Basic and acidic residues" evidence="1">
    <location>
        <begin position="41"/>
        <end position="51"/>
    </location>
</feature>
<evidence type="ECO:0000313" key="4">
    <source>
        <dbReference type="Proteomes" id="UP001500212"/>
    </source>
</evidence>
<keyword evidence="2" id="KW-0812">Transmembrane</keyword>
<proteinExistence type="predicted"/>
<keyword evidence="2" id="KW-1133">Transmembrane helix</keyword>
<feature type="transmembrane region" description="Helical" evidence="2">
    <location>
        <begin position="6"/>
        <end position="23"/>
    </location>
</feature>
<reference evidence="4" key="1">
    <citation type="journal article" date="2019" name="Int. J. Syst. Evol. Microbiol.">
        <title>The Global Catalogue of Microorganisms (GCM) 10K type strain sequencing project: providing services to taxonomists for standard genome sequencing and annotation.</title>
        <authorList>
            <consortium name="The Broad Institute Genomics Platform"/>
            <consortium name="The Broad Institute Genome Sequencing Center for Infectious Disease"/>
            <person name="Wu L."/>
            <person name="Ma J."/>
        </authorList>
    </citation>
    <scope>NUCLEOTIDE SEQUENCE [LARGE SCALE GENOMIC DNA]</scope>
    <source>
        <strain evidence="4">JCM 17938</strain>
    </source>
</reference>
<evidence type="ECO:0000256" key="1">
    <source>
        <dbReference type="SAM" id="MobiDB-lite"/>
    </source>
</evidence>
<dbReference type="EMBL" id="BAABHJ010000041">
    <property type="protein sequence ID" value="GAA4619420.1"/>
    <property type="molecule type" value="Genomic_DNA"/>
</dbReference>
<feature type="region of interest" description="Disordered" evidence="1">
    <location>
        <begin position="41"/>
        <end position="69"/>
    </location>
</feature>
<protein>
    <submittedName>
        <fullName evidence="3">Uncharacterized protein</fullName>
    </submittedName>
</protein>
<dbReference type="Proteomes" id="UP001500212">
    <property type="component" value="Unassembled WGS sequence"/>
</dbReference>
<keyword evidence="2" id="KW-0472">Membrane</keyword>
<sequence length="69" mass="7586">MATQGLPAVIKAGAIGVVALTAARSKKGWRRRDARETLRILVRPEPEEKPSSRGRKRVKGVRQRTPGGR</sequence>
<comment type="caution">
    <text evidence="3">The sequence shown here is derived from an EMBL/GenBank/DDBJ whole genome shotgun (WGS) entry which is preliminary data.</text>
</comment>
<evidence type="ECO:0000313" key="3">
    <source>
        <dbReference type="EMBL" id="GAA4619420.1"/>
    </source>
</evidence>
<organism evidence="3 4">
    <name type="scientific">Actinoallomurus liliacearum</name>
    <dbReference type="NCBI Taxonomy" id="1080073"/>
    <lineage>
        <taxon>Bacteria</taxon>
        <taxon>Bacillati</taxon>
        <taxon>Actinomycetota</taxon>
        <taxon>Actinomycetes</taxon>
        <taxon>Streptosporangiales</taxon>
        <taxon>Thermomonosporaceae</taxon>
        <taxon>Actinoallomurus</taxon>
    </lineage>
</organism>
<gene>
    <name evidence="3" type="ORF">GCM10023195_87790</name>
</gene>